<evidence type="ECO:0000313" key="3">
    <source>
        <dbReference type="Proteomes" id="UP001175353"/>
    </source>
</evidence>
<protein>
    <recommendedName>
        <fullName evidence="1">DUF7730 domain-containing protein</fullName>
    </recommendedName>
</protein>
<dbReference type="Pfam" id="PF24864">
    <property type="entry name" value="DUF7730"/>
    <property type="match status" value="1"/>
</dbReference>
<dbReference type="AlphaFoldDB" id="A0AAN6H6B4"/>
<keyword evidence="3" id="KW-1185">Reference proteome</keyword>
<dbReference type="InterPro" id="IPR056632">
    <property type="entry name" value="DUF7730"/>
</dbReference>
<evidence type="ECO:0000313" key="2">
    <source>
        <dbReference type="EMBL" id="KAK0956421.1"/>
    </source>
</evidence>
<dbReference type="EMBL" id="JAUJLE010000437">
    <property type="protein sequence ID" value="KAK0956421.1"/>
    <property type="molecule type" value="Genomic_DNA"/>
</dbReference>
<evidence type="ECO:0000259" key="1">
    <source>
        <dbReference type="Pfam" id="PF24864"/>
    </source>
</evidence>
<organism evidence="2 3">
    <name type="scientific">Friedmanniomyces endolithicus</name>
    <dbReference type="NCBI Taxonomy" id="329885"/>
    <lineage>
        <taxon>Eukaryota</taxon>
        <taxon>Fungi</taxon>
        <taxon>Dikarya</taxon>
        <taxon>Ascomycota</taxon>
        <taxon>Pezizomycotina</taxon>
        <taxon>Dothideomycetes</taxon>
        <taxon>Dothideomycetidae</taxon>
        <taxon>Mycosphaerellales</taxon>
        <taxon>Teratosphaeriaceae</taxon>
        <taxon>Friedmanniomyces</taxon>
    </lineage>
</organism>
<dbReference type="Proteomes" id="UP001175353">
    <property type="component" value="Unassembled WGS sequence"/>
</dbReference>
<dbReference type="InterPro" id="IPR038883">
    <property type="entry name" value="AN11006-like"/>
</dbReference>
<gene>
    <name evidence="2" type="ORF">LTR91_022377</name>
</gene>
<dbReference type="PANTHER" id="PTHR42085">
    <property type="entry name" value="F-BOX DOMAIN-CONTAINING PROTEIN"/>
    <property type="match status" value="1"/>
</dbReference>
<reference evidence="2" key="1">
    <citation type="submission" date="2023-06" db="EMBL/GenBank/DDBJ databases">
        <title>Black Yeasts Isolated from many extreme environments.</title>
        <authorList>
            <person name="Coleine C."/>
            <person name="Stajich J.E."/>
            <person name="Selbmann L."/>
        </authorList>
    </citation>
    <scope>NUCLEOTIDE SEQUENCE</scope>
    <source>
        <strain evidence="2">CCFEE 5200</strain>
    </source>
</reference>
<accession>A0AAN6H6B4</accession>
<name>A0AAN6H6B4_9PEZI</name>
<proteinExistence type="predicted"/>
<dbReference type="PANTHER" id="PTHR42085:SF2">
    <property type="entry name" value="F-BOX DOMAIN-CONTAINING PROTEIN"/>
    <property type="match status" value="1"/>
</dbReference>
<feature type="domain" description="DUF7730" evidence="1">
    <location>
        <begin position="4"/>
        <end position="92"/>
    </location>
</feature>
<comment type="caution">
    <text evidence="2">The sequence shown here is derived from an EMBL/GenBank/DDBJ whole genome shotgun (WGS) entry which is preliminary data.</text>
</comment>
<sequence>MAGRSPFMNLPPELRNTIYEYLFGKRTIYVRLNHCGNRRIALVTDGITAELAADVLCPALLRTCKQVYEEAAQLFYACSRFEVAAYNPGLVLGGRGMLQPDHEDILLVYMLGNALREFLKVIGVRNTKALTVLTFDIGQVDLRYGTSELDLSAIMEVLETLRRVHKLNSRWHLKASMSLVLTWDRYGGYDPHITDNQEVVVDVADPKIGIASVIAALEDKDARDDAECFLYESHELRQYVRFFNQVQTAVLSRSWSTACLAGHFVEEMPRDSVAEDMWRMILATMEIQFDPFDYSVELLQPILGSGAVRIAKV</sequence>